<keyword evidence="2" id="KW-1185">Reference proteome</keyword>
<reference evidence="1" key="1">
    <citation type="journal article" date="2022" name="bioRxiv">
        <title>Sequencing and chromosome-scale assembly of the giantPleurodeles waltlgenome.</title>
        <authorList>
            <person name="Brown T."/>
            <person name="Elewa A."/>
            <person name="Iarovenko S."/>
            <person name="Subramanian E."/>
            <person name="Araus A.J."/>
            <person name="Petzold A."/>
            <person name="Susuki M."/>
            <person name="Suzuki K.-i.T."/>
            <person name="Hayashi T."/>
            <person name="Toyoda A."/>
            <person name="Oliveira C."/>
            <person name="Osipova E."/>
            <person name="Leigh N.D."/>
            <person name="Simon A."/>
            <person name="Yun M.H."/>
        </authorList>
    </citation>
    <scope>NUCLEOTIDE SEQUENCE</scope>
    <source>
        <strain evidence="1">20211129_DDA</strain>
        <tissue evidence="1">Liver</tissue>
    </source>
</reference>
<dbReference type="Proteomes" id="UP001066276">
    <property type="component" value="Chromosome 8"/>
</dbReference>
<evidence type="ECO:0000313" key="1">
    <source>
        <dbReference type="EMBL" id="KAJ1120013.1"/>
    </source>
</evidence>
<organism evidence="1 2">
    <name type="scientific">Pleurodeles waltl</name>
    <name type="common">Iberian ribbed newt</name>
    <dbReference type="NCBI Taxonomy" id="8319"/>
    <lineage>
        <taxon>Eukaryota</taxon>
        <taxon>Metazoa</taxon>
        <taxon>Chordata</taxon>
        <taxon>Craniata</taxon>
        <taxon>Vertebrata</taxon>
        <taxon>Euteleostomi</taxon>
        <taxon>Amphibia</taxon>
        <taxon>Batrachia</taxon>
        <taxon>Caudata</taxon>
        <taxon>Salamandroidea</taxon>
        <taxon>Salamandridae</taxon>
        <taxon>Pleurodelinae</taxon>
        <taxon>Pleurodeles</taxon>
    </lineage>
</organism>
<dbReference type="AlphaFoldDB" id="A0AAV7P2Y1"/>
<proteinExistence type="predicted"/>
<evidence type="ECO:0000313" key="2">
    <source>
        <dbReference type="Proteomes" id="UP001066276"/>
    </source>
</evidence>
<sequence>MHAGVSNTFRSMSFDELVQEVVQLLRQAGSMDVLGEVTLAEAYPARRVASGMVAAVWACSPPCQSRSLGIEEEKGVTQWDLGEPSAAP</sequence>
<name>A0AAV7P2Y1_PLEWA</name>
<comment type="caution">
    <text evidence="1">The sequence shown here is derived from an EMBL/GenBank/DDBJ whole genome shotgun (WGS) entry which is preliminary data.</text>
</comment>
<gene>
    <name evidence="1" type="ORF">NDU88_008196</name>
</gene>
<accession>A0AAV7P2Y1</accession>
<protein>
    <submittedName>
        <fullName evidence="1">Uncharacterized protein</fullName>
    </submittedName>
</protein>
<dbReference type="EMBL" id="JANPWB010000012">
    <property type="protein sequence ID" value="KAJ1120013.1"/>
    <property type="molecule type" value="Genomic_DNA"/>
</dbReference>